<evidence type="ECO:0000256" key="3">
    <source>
        <dbReference type="ARBA" id="ARBA00022553"/>
    </source>
</evidence>
<keyword evidence="10" id="KW-1185">Reference proteome</keyword>
<dbReference type="RefSeq" id="WP_044616680.1">
    <property type="nucleotide sequence ID" value="NZ_CP007142.1"/>
</dbReference>
<dbReference type="PROSITE" id="PS50112">
    <property type="entry name" value="PAS"/>
    <property type="match status" value="1"/>
</dbReference>
<dbReference type="PATRIC" id="fig|1445510.3.peg.1987"/>
<dbReference type="EMBL" id="CP007142">
    <property type="protein sequence ID" value="AJQ94075.1"/>
    <property type="molecule type" value="Genomic_DNA"/>
</dbReference>
<reference evidence="9 10" key="1">
    <citation type="submission" date="2014-01" db="EMBL/GenBank/DDBJ databases">
        <title>Full genme sequencing of cellulolytic bacterium Gynuella sunshinyii YC6258T gen. nov., sp. nov.</title>
        <authorList>
            <person name="Khan H."/>
            <person name="Chung E.J."/>
            <person name="Chung Y.R."/>
        </authorList>
    </citation>
    <scope>NUCLEOTIDE SEQUENCE [LARGE SCALE GENOMIC DNA]</scope>
    <source>
        <strain evidence="9 10">YC6258</strain>
    </source>
</reference>
<organism evidence="9 10">
    <name type="scientific">Gynuella sunshinyii YC6258</name>
    <dbReference type="NCBI Taxonomy" id="1445510"/>
    <lineage>
        <taxon>Bacteria</taxon>
        <taxon>Pseudomonadati</taxon>
        <taxon>Pseudomonadota</taxon>
        <taxon>Gammaproteobacteria</taxon>
        <taxon>Oceanospirillales</taxon>
        <taxon>Saccharospirillaceae</taxon>
        <taxon>Gynuella</taxon>
    </lineage>
</organism>
<evidence type="ECO:0000313" key="9">
    <source>
        <dbReference type="EMBL" id="AJQ94075.1"/>
    </source>
</evidence>
<dbReference type="NCBIfam" id="TIGR02938">
    <property type="entry name" value="nifL_nitrog"/>
    <property type="match status" value="1"/>
</dbReference>
<dbReference type="InterPro" id="IPR013767">
    <property type="entry name" value="PAS_fold"/>
</dbReference>
<evidence type="ECO:0000256" key="1">
    <source>
        <dbReference type="ARBA" id="ARBA00000085"/>
    </source>
</evidence>
<dbReference type="PROSITE" id="PS50109">
    <property type="entry name" value="HIS_KIN"/>
    <property type="match status" value="1"/>
</dbReference>
<dbReference type="SMART" id="SM00387">
    <property type="entry name" value="HATPase_c"/>
    <property type="match status" value="1"/>
</dbReference>
<dbReference type="HOGENOM" id="CLU_499493_0_0_6"/>
<dbReference type="Pfam" id="PF00989">
    <property type="entry name" value="PAS"/>
    <property type="match status" value="1"/>
</dbReference>
<dbReference type="PANTHER" id="PTHR43304:SF1">
    <property type="entry name" value="PAC DOMAIN-CONTAINING PROTEIN"/>
    <property type="match status" value="1"/>
</dbReference>
<keyword evidence="4" id="KW-0808">Transferase</keyword>
<protein>
    <recommendedName>
        <fullName evidence="2">histidine kinase</fullName>
        <ecNumber evidence="2">2.7.13.3</ecNumber>
    </recommendedName>
</protein>
<evidence type="ECO:0000313" key="10">
    <source>
        <dbReference type="Proteomes" id="UP000032266"/>
    </source>
</evidence>
<dbReference type="InterPro" id="IPR000014">
    <property type="entry name" value="PAS"/>
</dbReference>
<dbReference type="OrthoDB" id="7991996at2"/>
<evidence type="ECO:0000256" key="4">
    <source>
        <dbReference type="ARBA" id="ARBA00022679"/>
    </source>
</evidence>
<comment type="catalytic activity">
    <reaction evidence="1">
        <text>ATP + protein L-histidine = ADP + protein N-phospho-L-histidine.</text>
        <dbReference type="EC" id="2.7.13.3"/>
    </reaction>
</comment>
<dbReference type="GO" id="GO:0007165">
    <property type="term" value="P:signal transduction"/>
    <property type="evidence" value="ECO:0007669"/>
    <property type="project" value="InterPro"/>
</dbReference>
<evidence type="ECO:0000256" key="2">
    <source>
        <dbReference type="ARBA" id="ARBA00012438"/>
    </source>
</evidence>
<accession>A0A0C5V3H8</accession>
<dbReference type="InterPro" id="IPR052162">
    <property type="entry name" value="Sensor_kinase/Photoreceptor"/>
</dbReference>
<evidence type="ECO:0000259" key="8">
    <source>
        <dbReference type="PROSITE" id="PS50113"/>
    </source>
</evidence>
<dbReference type="CDD" id="cd00130">
    <property type="entry name" value="PAS"/>
    <property type="match status" value="1"/>
</dbReference>
<evidence type="ECO:0000259" key="7">
    <source>
        <dbReference type="PROSITE" id="PS50112"/>
    </source>
</evidence>
<feature type="domain" description="PAC" evidence="8">
    <location>
        <begin position="104"/>
        <end position="158"/>
    </location>
</feature>
<dbReference type="InterPro" id="IPR036890">
    <property type="entry name" value="HATPase_C_sf"/>
</dbReference>
<keyword evidence="5 9" id="KW-0418">Kinase</keyword>
<feature type="domain" description="PAS" evidence="7">
    <location>
        <begin position="33"/>
        <end position="79"/>
    </location>
</feature>
<dbReference type="SMART" id="SM00091">
    <property type="entry name" value="PAS"/>
    <property type="match status" value="2"/>
</dbReference>
<dbReference type="Gene3D" id="3.30.565.10">
    <property type="entry name" value="Histidine kinase-like ATPase, C-terminal domain"/>
    <property type="match status" value="1"/>
</dbReference>
<dbReference type="PANTHER" id="PTHR43304">
    <property type="entry name" value="PHYTOCHROME-LIKE PROTEIN CPH1"/>
    <property type="match status" value="1"/>
</dbReference>
<dbReference type="InterPro" id="IPR005467">
    <property type="entry name" value="His_kinase_dom"/>
</dbReference>
<dbReference type="InterPro" id="IPR000700">
    <property type="entry name" value="PAS-assoc_C"/>
</dbReference>
<dbReference type="Pfam" id="PF02518">
    <property type="entry name" value="HATPase_c"/>
    <property type="match status" value="1"/>
</dbReference>
<gene>
    <name evidence="9" type="ORF">YC6258_02031</name>
</gene>
<dbReference type="PROSITE" id="PS50113">
    <property type="entry name" value="PAC"/>
    <property type="match status" value="1"/>
</dbReference>
<dbReference type="STRING" id="1445510.YC6258_02031"/>
<dbReference type="GO" id="GO:0006355">
    <property type="term" value="P:regulation of DNA-templated transcription"/>
    <property type="evidence" value="ECO:0007669"/>
    <property type="project" value="InterPro"/>
</dbReference>
<dbReference type="SUPFAM" id="SSF55785">
    <property type="entry name" value="PYP-like sensor domain (PAS domain)"/>
    <property type="match status" value="2"/>
</dbReference>
<evidence type="ECO:0000259" key="6">
    <source>
        <dbReference type="PROSITE" id="PS50109"/>
    </source>
</evidence>
<dbReference type="GO" id="GO:0004673">
    <property type="term" value="F:protein histidine kinase activity"/>
    <property type="evidence" value="ECO:0007669"/>
    <property type="project" value="UniProtKB-EC"/>
</dbReference>
<dbReference type="SMART" id="SM00086">
    <property type="entry name" value="PAC"/>
    <property type="match status" value="1"/>
</dbReference>
<keyword evidence="3" id="KW-0597">Phosphoprotein</keyword>
<evidence type="ECO:0000256" key="5">
    <source>
        <dbReference type="ARBA" id="ARBA00022777"/>
    </source>
</evidence>
<dbReference type="KEGG" id="gsn:YC6258_02031"/>
<dbReference type="GO" id="GO:0009399">
    <property type="term" value="P:nitrogen fixation"/>
    <property type="evidence" value="ECO:0007669"/>
    <property type="project" value="InterPro"/>
</dbReference>
<dbReference type="AlphaFoldDB" id="A0A0C5V3H8"/>
<sequence length="521" mass="58538">MATDPEKKINAETDAVVDHSVDENNNNQSHELPMEVFFQAVEHAPVAISITDLHANILYSNLAFHQVTGYESDEVFGKNESILSNHTTPRLVYHALWGRLRQKKRWSGVLVNRRKDQSRYLAELMVAPVEAENGEVKHYLGMHRDVTEVHSLQQRLSNQNKLLELVLNQTPAALALLDEDRNLVLSNKSYQTLCQQLGAVEPAEAILDILIAEQPDLLNNEDGFANKEVSFEGSGDDQSYFSCFGNWIYAGMEGAENFFDQTTGKHLLLVINDITRLRHRQQETQMNALRVLMAEEELLEGLQEAFNGAIHQLQGPVNLIDAAVTMLKRREEDKDSALLKALEEARYAGISALEDLRDLVPARPVEKKIPVNLNQLLREVISISSNRILANGIVIDWQPAMHLPSLIGQEQRLRSLFKKLLDNAIDAVSARGIKVREIFISTRWENQNLIVDIADTGEGIAPELMIKVFEPFYSSKPKGKIGRGMGLSQVQDIVNDHLGTVHFDRDYRPGALARVTLPVSP</sequence>
<dbReference type="InterPro" id="IPR035965">
    <property type="entry name" value="PAS-like_dom_sf"/>
</dbReference>
<dbReference type="Gene3D" id="3.30.450.20">
    <property type="entry name" value="PAS domain"/>
    <property type="match status" value="1"/>
</dbReference>
<dbReference type="NCBIfam" id="TIGR00229">
    <property type="entry name" value="sensory_box"/>
    <property type="match status" value="1"/>
</dbReference>
<dbReference type="InterPro" id="IPR004358">
    <property type="entry name" value="Sig_transdc_His_kin-like_C"/>
</dbReference>
<name>A0A0C5V3H8_9GAMM</name>
<proteinExistence type="predicted"/>
<dbReference type="EC" id="2.7.13.3" evidence="2"/>
<dbReference type="Proteomes" id="UP000032266">
    <property type="component" value="Chromosome"/>
</dbReference>
<dbReference type="SUPFAM" id="SSF55874">
    <property type="entry name" value="ATPase domain of HSP90 chaperone/DNA topoisomerase II/histidine kinase"/>
    <property type="match status" value="1"/>
</dbReference>
<dbReference type="PRINTS" id="PR00344">
    <property type="entry name" value="BCTRLSENSOR"/>
</dbReference>
<feature type="domain" description="Histidine kinase" evidence="6">
    <location>
        <begin position="308"/>
        <end position="521"/>
    </location>
</feature>
<dbReference type="InterPro" id="IPR001610">
    <property type="entry name" value="PAC"/>
</dbReference>
<dbReference type="InterPro" id="IPR003594">
    <property type="entry name" value="HATPase_dom"/>
</dbReference>
<dbReference type="InterPro" id="IPR014285">
    <property type="entry name" value="N_fixation_neg-reg_NifL"/>
</dbReference>